<dbReference type="SUPFAM" id="SSF69360">
    <property type="entry name" value="Cell wall binding repeat"/>
    <property type="match status" value="1"/>
</dbReference>
<dbReference type="InterPro" id="IPR018337">
    <property type="entry name" value="Cell_wall/Cho-bd_repeat"/>
</dbReference>
<dbReference type="OrthoDB" id="1886246at2"/>
<dbReference type="AlphaFoldDB" id="A0A1I1PPX2"/>
<dbReference type="Gene3D" id="2.10.270.10">
    <property type="entry name" value="Cholin Binding"/>
    <property type="match status" value="1"/>
</dbReference>
<feature type="chain" id="PRO_5011492495" evidence="3">
    <location>
        <begin position="30"/>
        <end position="586"/>
    </location>
</feature>
<keyword evidence="5" id="KW-1185">Reference proteome</keyword>
<reference evidence="4 5" key="1">
    <citation type="submission" date="2016-10" db="EMBL/GenBank/DDBJ databases">
        <authorList>
            <person name="de Groot N.N."/>
        </authorList>
    </citation>
    <scope>NUCLEOTIDE SEQUENCE [LARGE SCALE GENOMIC DNA]</scope>
    <source>
        <strain evidence="4 5">DSM 12992</strain>
    </source>
</reference>
<keyword evidence="3" id="KW-0732">Signal</keyword>
<evidence type="ECO:0000313" key="5">
    <source>
        <dbReference type="Proteomes" id="UP000199263"/>
    </source>
</evidence>
<dbReference type="PROSITE" id="PS51170">
    <property type="entry name" value="CW"/>
    <property type="match status" value="2"/>
</dbReference>
<evidence type="ECO:0000256" key="3">
    <source>
        <dbReference type="SAM" id="SignalP"/>
    </source>
</evidence>
<dbReference type="STRING" id="119641.SAMN05421842_1192"/>
<proteinExistence type="predicted"/>
<sequence length="586" mass="63390">MFKRANKITSLLVAAAAVVSLVPATAANAADVKRIESKEGTVYSAKAYKDGSFVIDGDVKEKGTDAVYFLNAGKYTQLENVDSGSTFTGAYGDKYLNVDSGDYFVDLTNGKVTDEKLAENNADDASMALRKKVKDKVDDRYSNDAANVTLTELTGNKFGETWYGTTYTATKATNNVAIGGNLNVYTDAKGNYIDADYNLGKVKVETTTGASVKTTTVDNTKDAYDTAGVTSGTVETKQLSSYVSASTVIGQDSNNIYRTATITLKTTGVATITSVNGLTLDATNCAASGKTFTTTDNKTVSFNVIQKISKAQDSGDVDGAKYSKSVTNYVISDDKGVNSKTLLSGANFSIAGGKVIACDTTVTGKVDVQTIDLKVSKGYTYTDITNVDAEDAKAVEVDVDGNVWRLDGGYIYEFNNDKDWDKVYKVDGSMNEFSVYNKDNMVAWNQKDEVYSVIGNKTEEEKPVVTTKGWVQATDGTWTYVKEDGTKATGWLNLNGTWYYLKDDGVMATGWTNVGGNWYFMQSWGAIKTGWTNVGGTWYFMESWGGMKTGWLNDNGTWYYMQAWGGMAANTTIDGCNLGANGAWIR</sequence>
<evidence type="ECO:0000313" key="4">
    <source>
        <dbReference type="EMBL" id="SFD08050.1"/>
    </source>
</evidence>
<accession>A0A1I1PPX2</accession>
<evidence type="ECO:0000256" key="2">
    <source>
        <dbReference type="PROSITE-ProRule" id="PRU00591"/>
    </source>
</evidence>
<dbReference type="RefSeq" id="WP_090092148.1">
    <property type="nucleotide sequence ID" value="NZ_FOMG01000019.1"/>
</dbReference>
<name>A0A1I1PPX2_9CLOT</name>
<feature type="repeat" description="Cell wall-binding" evidence="2">
    <location>
        <begin position="548"/>
        <end position="567"/>
    </location>
</feature>
<feature type="repeat" description="Cell wall-binding" evidence="2">
    <location>
        <begin position="488"/>
        <end position="507"/>
    </location>
</feature>
<organism evidence="4 5">
    <name type="scientific">Clostridium uliginosum</name>
    <dbReference type="NCBI Taxonomy" id="119641"/>
    <lineage>
        <taxon>Bacteria</taxon>
        <taxon>Bacillati</taxon>
        <taxon>Bacillota</taxon>
        <taxon>Clostridia</taxon>
        <taxon>Eubacteriales</taxon>
        <taxon>Clostridiaceae</taxon>
        <taxon>Clostridium</taxon>
    </lineage>
</organism>
<feature type="signal peptide" evidence="3">
    <location>
        <begin position="1"/>
        <end position="29"/>
    </location>
</feature>
<dbReference type="Proteomes" id="UP000199263">
    <property type="component" value="Unassembled WGS sequence"/>
</dbReference>
<keyword evidence="1" id="KW-0677">Repeat</keyword>
<dbReference type="EMBL" id="FOMG01000019">
    <property type="protein sequence ID" value="SFD08050.1"/>
    <property type="molecule type" value="Genomic_DNA"/>
</dbReference>
<protein>
    <submittedName>
        <fullName evidence="4">Putative cell wall binding repeat-containing protein</fullName>
    </submittedName>
</protein>
<dbReference type="Pfam" id="PF01473">
    <property type="entry name" value="Choline_bind_1"/>
    <property type="match status" value="2"/>
</dbReference>
<dbReference type="Pfam" id="PF19127">
    <property type="entry name" value="Choline_bind_3"/>
    <property type="match status" value="1"/>
</dbReference>
<gene>
    <name evidence="4" type="ORF">SAMN05421842_1192</name>
</gene>
<evidence type="ECO:0000256" key="1">
    <source>
        <dbReference type="ARBA" id="ARBA00022737"/>
    </source>
</evidence>